<dbReference type="EMBL" id="BK032789">
    <property type="protein sequence ID" value="DAF60504.1"/>
    <property type="molecule type" value="Genomic_DNA"/>
</dbReference>
<proteinExistence type="predicted"/>
<reference evidence="1" key="1">
    <citation type="journal article" date="2021" name="Proc. Natl. Acad. Sci. U.S.A.">
        <title>A Catalog of Tens of Thousands of Viruses from Human Metagenomes Reveals Hidden Associations with Chronic Diseases.</title>
        <authorList>
            <person name="Tisza M.J."/>
            <person name="Buck C.B."/>
        </authorList>
    </citation>
    <scope>NUCLEOTIDE SEQUENCE</scope>
    <source>
        <strain evidence="1">CtLq07</strain>
    </source>
</reference>
<accession>A0A8S5TBJ5</accession>
<evidence type="ECO:0000313" key="1">
    <source>
        <dbReference type="EMBL" id="DAF60504.1"/>
    </source>
</evidence>
<name>A0A8S5TBJ5_9CAUD</name>
<organism evidence="1">
    <name type="scientific">Myoviridae sp. ctLq07</name>
    <dbReference type="NCBI Taxonomy" id="2827681"/>
    <lineage>
        <taxon>Viruses</taxon>
        <taxon>Duplodnaviria</taxon>
        <taxon>Heunggongvirae</taxon>
        <taxon>Uroviricota</taxon>
        <taxon>Caudoviricetes</taxon>
    </lineage>
</organism>
<protein>
    <submittedName>
        <fullName evidence="1">Uncharacterized protein</fullName>
    </submittedName>
</protein>
<sequence>MMKIKMFDIVILKDGRKATIVEIYEQGKAYEADILVDDTGEYPEYETETIRQDEIKEVVK</sequence>